<organism evidence="2 3">
    <name type="scientific">Promicromonospora thailandica</name>
    <dbReference type="NCBI Taxonomy" id="765201"/>
    <lineage>
        <taxon>Bacteria</taxon>
        <taxon>Bacillati</taxon>
        <taxon>Actinomycetota</taxon>
        <taxon>Actinomycetes</taxon>
        <taxon>Micrococcales</taxon>
        <taxon>Promicromonosporaceae</taxon>
        <taxon>Promicromonospora</taxon>
    </lineage>
</organism>
<protein>
    <submittedName>
        <fullName evidence="2">TipAS antibiotic-recognition domain-containing protein</fullName>
    </submittedName>
</protein>
<dbReference type="EMBL" id="JAMTCS010000018">
    <property type="protein sequence ID" value="MCP2267382.1"/>
    <property type="molecule type" value="Genomic_DNA"/>
</dbReference>
<dbReference type="Proteomes" id="UP001139493">
    <property type="component" value="Unassembled WGS sequence"/>
</dbReference>
<feature type="domain" description="TipAS antibiotic-recognition" evidence="1">
    <location>
        <begin position="4"/>
        <end position="72"/>
    </location>
</feature>
<evidence type="ECO:0000259" key="1">
    <source>
        <dbReference type="Pfam" id="PF07739"/>
    </source>
</evidence>
<dbReference type="InterPro" id="IPR012925">
    <property type="entry name" value="TipAS_dom"/>
</dbReference>
<dbReference type="SUPFAM" id="SSF89082">
    <property type="entry name" value="Antibiotic binding domain of TipA-like multidrug resistance regulators"/>
    <property type="match status" value="1"/>
</dbReference>
<accession>A0A9X2G5C4</accession>
<dbReference type="Pfam" id="PF07739">
    <property type="entry name" value="TipAS"/>
    <property type="match status" value="1"/>
</dbReference>
<dbReference type="Gene3D" id="1.10.490.50">
    <property type="entry name" value="Antibiotic binding domain of TipA-like multidrug resistance regulators"/>
    <property type="match status" value="1"/>
</dbReference>
<evidence type="ECO:0000313" key="2">
    <source>
        <dbReference type="EMBL" id="MCP2267382.1"/>
    </source>
</evidence>
<reference evidence="2" key="1">
    <citation type="submission" date="2022-06" db="EMBL/GenBank/DDBJ databases">
        <title>Genomic Encyclopedia of Archaeal and Bacterial Type Strains, Phase II (KMG-II): from individual species to whole genera.</title>
        <authorList>
            <person name="Goeker M."/>
        </authorList>
    </citation>
    <scope>NUCLEOTIDE SEQUENCE</scope>
    <source>
        <strain evidence="2">DSM 26652</strain>
    </source>
</reference>
<comment type="caution">
    <text evidence="2">The sequence shown here is derived from an EMBL/GenBank/DDBJ whole genome shotgun (WGS) entry which is preliminary data.</text>
</comment>
<keyword evidence="3" id="KW-1185">Reference proteome</keyword>
<sequence>MTDARAGVRPGSAAANELAERHRASVGAYFDCAHSMQVCLGRPFVTDPGYRAFYDGVAPGLAVWLRDVVDANARAHGVDPEAAVWE</sequence>
<dbReference type="RefSeq" id="WP_253839833.1">
    <property type="nucleotide sequence ID" value="NZ_JAMTCS010000018.1"/>
</dbReference>
<proteinExistence type="predicted"/>
<dbReference type="InterPro" id="IPR036244">
    <property type="entry name" value="TipA-like_antibiotic-bd"/>
</dbReference>
<evidence type="ECO:0000313" key="3">
    <source>
        <dbReference type="Proteomes" id="UP001139493"/>
    </source>
</evidence>
<dbReference type="AlphaFoldDB" id="A0A9X2G5C4"/>
<gene>
    <name evidence="2" type="ORF">APR03_004759</name>
</gene>
<name>A0A9X2G5C4_9MICO</name>